<organism evidence="14 15">
    <name type="scientific">Brassica napus</name>
    <name type="common">Rape</name>
    <dbReference type="NCBI Taxonomy" id="3708"/>
    <lineage>
        <taxon>Eukaryota</taxon>
        <taxon>Viridiplantae</taxon>
        <taxon>Streptophyta</taxon>
        <taxon>Embryophyta</taxon>
        <taxon>Tracheophyta</taxon>
        <taxon>Spermatophyta</taxon>
        <taxon>Magnoliopsida</taxon>
        <taxon>eudicotyledons</taxon>
        <taxon>Gunneridae</taxon>
        <taxon>Pentapetalae</taxon>
        <taxon>rosids</taxon>
        <taxon>malvids</taxon>
        <taxon>Brassicales</taxon>
        <taxon>Brassicaceae</taxon>
        <taxon>Brassiceae</taxon>
        <taxon>Brassica</taxon>
    </lineage>
</organism>
<evidence type="ECO:0000256" key="3">
    <source>
        <dbReference type="ARBA" id="ARBA00010838"/>
    </source>
</evidence>
<dbReference type="InterPro" id="IPR033132">
    <property type="entry name" value="GH_1_N_CS"/>
</dbReference>
<comment type="similarity">
    <text evidence="3">Belongs to the glycosyl hydrolase 1 family.</text>
</comment>
<evidence type="ECO:0000256" key="7">
    <source>
        <dbReference type="ARBA" id="ARBA00022801"/>
    </source>
</evidence>
<comment type="subunit">
    <text evidence="4">Homodimer.</text>
</comment>
<dbReference type="PROSITE" id="PS00653">
    <property type="entry name" value="GLYCOSYL_HYDROL_F1_2"/>
    <property type="match status" value="1"/>
</dbReference>
<evidence type="ECO:0000256" key="9">
    <source>
        <dbReference type="ARBA" id="ARBA00032797"/>
    </source>
</evidence>
<keyword evidence="7 12" id="KW-0378">Hydrolase</keyword>
<sequence>MLSTMEIPKAHFSLAILVILFAVSSSQNVATPACKAKEPFNCDNPLTFNRTSFPKNFTFGAATSAYQKVPDHSSGDLACDSYDLYKEDVKLLKRMKAQAYRLSIAWSRVLPRRLIGGIDENGIKYYNNLINELKANGIEPYVTIFHWDVPQTLEDEYGGFLSRRIVEDYKNYAELLFQRFGDRVKFWITLNQPYSLASKGYGDGSYPPGRCTGCEFGGDSGTEPYIVGHNQLLAHAKVVELYRKRYQKLQGGKIGTTLIGRWFTPLNENSIRDTAAAKRAFDFFVGWFLDPLVYGRYPKIMRQMVGNRLPKFTPQESKLVKGSLDFLGLNYYVTQYATTAPRSTQPNAPSFVYYPPGIRQILNYIKNNYGNPLTYITENGVADLDTGNLTLPDALADNGRIQNHCSHLSCLKCSIDDGCNVAGYFAWSLMDNYEFGNGYTLRFGMNWVNFTNPADRREKASGKWFSNSQNVATPACKAKEPFNCDNPLTFNRTSFPKNFTFGAATSAYQIEGAAHRALNGWDYYTHRYPEKVPDHSSGDLACDSYDLYKEDVKLLKRMKAQAYRLSIAWSRVLPKGRLIGGIDENGIKYYNNLINELKANGIEPYVTIFHWDVPQTLEDEYGGFLSRRIVEDYKNYAELLFQRFGDRVKFWITLNQPYSLASKGYGDGSYPPGRCTGCEFGGDSGTEPYIVGHNQLLAHAKVVELYRKRYQKLQGGKIGTTLIGRWFTPLNENSIRDTAAAKRAFDFFVGWFLDPLIMRQMVGNRLPKFTPQESKLVKGSLDFLGLNYYVTQYATTAPRSTQPNVITDARVTLGYYRNKVPIGVQAPSFVYYPPGIRQILNYIKNNYGNPLTYITENGVADLDTGNLTLPDALADNGRIQNHCSHLSCLKCSIDDGCNVAGYFAWSLMDNYEFGNGYTLRFGMNWVNFTNPADRREKASGKWFSKFIIKQ</sequence>
<comment type="caution">
    <text evidence="14">The sequence shown here is derived from an EMBL/GenBank/DDBJ whole genome shotgun (WGS) entry which is preliminary data.</text>
</comment>
<feature type="signal peptide" evidence="13">
    <location>
        <begin position="1"/>
        <end position="26"/>
    </location>
</feature>
<keyword evidence="12" id="KW-0326">Glycosidase</keyword>
<evidence type="ECO:0000256" key="8">
    <source>
        <dbReference type="ARBA" id="ARBA00032643"/>
    </source>
</evidence>
<dbReference type="InterPro" id="IPR017853">
    <property type="entry name" value="GH"/>
</dbReference>
<reference evidence="14 15" key="1">
    <citation type="submission" date="2021-05" db="EMBL/GenBank/DDBJ databases">
        <title>Genome Assembly of Synthetic Allotetraploid Brassica napus Reveals Homoeologous Exchanges between Subgenomes.</title>
        <authorList>
            <person name="Davis J.T."/>
        </authorList>
    </citation>
    <scope>NUCLEOTIDE SEQUENCE [LARGE SCALE GENOMIC DNA]</scope>
    <source>
        <strain evidence="15">cv. Da-Ae</strain>
        <tissue evidence="14">Seedling</tissue>
    </source>
</reference>
<dbReference type="Proteomes" id="UP000824890">
    <property type="component" value="Unassembled WGS sequence"/>
</dbReference>
<dbReference type="EMBL" id="JAGKQM010001164">
    <property type="protein sequence ID" value="KAH0852270.1"/>
    <property type="molecule type" value="Genomic_DNA"/>
</dbReference>
<evidence type="ECO:0000256" key="1">
    <source>
        <dbReference type="ARBA" id="ARBA00003014"/>
    </source>
</evidence>
<evidence type="ECO:0000256" key="13">
    <source>
        <dbReference type="SAM" id="SignalP"/>
    </source>
</evidence>
<evidence type="ECO:0000256" key="6">
    <source>
        <dbReference type="ARBA" id="ARBA00022554"/>
    </source>
</evidence>
<evidence type="ECO:0000256" key="11">
    <source>
        <dbReference type="PROSITE-ProRule" id="PRU10055"/>
    </source>
</evidence>
<proteinExistence type="inferred from homology"/>
<dbReference type="PRINTS" id="PR00131">
    <property type="entry name" value="GLHYDRLASE1"/>
</dbReference>
<evidence type="ECO:0000256" key="2">
    <source>
        <dbReference type="ARBA" id="ARBA00004116"/>
    </source>
</evidence>
<comment type="subcellular location">
    <subcellularLocation>
        <location evidence="2">Vacuole</location>
    </subcellularLocation>
</comment>
<evidence type="ECO:0000256" key="12">
    <source>
        <dbReference type="RuleBase" id="RU004468"/>
    </source>
</evidence>
<dbReference type="InterPro" id="IPR001360">
    <property type="entry name" value="Glyco_hydro_1"/>
</dbReference>
<feature type="active site" description="Nucleophile" evidence="11">
    <location>
        <position position="856"/>
    </location>
</feature>
<evidence type="ECO:0000256" key="4">
    <source>
        <dbReference type="ARBA" id="ARBA00011738"/>
    </source>
</evidence>
<keyword evidence="15" id="KW-1185">Reference proteome</keyword>
<dbReference type="Pfam" id="PF00232">
    <property type="entry name" value="Glyco_hydro_1"/>
    <property type="match status" value="2"/>
</dbReference>
<dbReference type="PROSITE" id="PS00572">
    <property type="entry name" value="GLYCOSYL_HYDROL_F1_1"/>
    <property type="match status" value="2"/>
</dbReference>
<accession>A0ABQ7XB66</accession>
<evidence type="ECO:0000313" key="14">
    <source>
        <dbReference type="EMBL" id="KAH0852270.1"/>
    </source>
</evidence>
<feature type="chain" id="PRO_5046305038" description="thioglucosidase" evidence="13">
    <location>
        <begin position="27"/>
        <end position="950"/>
    </location>
</feature>
<dbReference type="EC" id="3.2.1.147" evidence="5"/>
<feature type="active site" description="Nucleophile" evidence="11">
    <location>
        <position position="378"/>
    </location>
</feature>
<dbReference type="SUPFAM" id="SSF51445">
    <property type="entry name" value="(Trans)glycosidases"/>
    <property type="match status" value="2"/>
</dbReference>
<protein>
    <recommendedName>
        <fullName evidence="5">thioglucosidase</fullName>
        <ecNumber evidence="5">3.2.1.147</ecNumber>
    </recommendedName>
    <alternativeName>
        <fullName evidence="8">Sinigrinase</fullName>
    </alternativeName>
    <alternativeName>
        <fullName evidence="9">Thioglucosidase</fullName>
    </alternativeName>
</protein>
<dbReference type="PANTHER" id="PTHR10353">
    <property type="entry name" value="GLYCOSYL HYDROLASE"/>
    <property type="match status" value="1"/>
</dbReference>
<dbReference type="InterPro" id="IPR018120">
    <property type="entry name" value="Glyco_hydro_1_AS"/>
</dbReference>
<comment type="catalytic activity">
    <reaction evidence="10">
        <text>a thioglucoside + H2O = a sugar + a thiol.</text>
        <dbReference type="EC" id="3.2.1.147"/>
    </reaction>
</comment>
<dbReference type="PANTHER" id="PTHR10353:SF301">
    <property type="entry name" value="MYROSINASE 4-RELATED"/>
    <property type="match status" value="1"/>
</dbReference>
<comment type="function">
    <text evidence="1">Degradation of glucosinolates (glucose residue linked by a thioglucoside bound to an amino acid derivative) to glucose, sulfate and any of the products: thiocyanates, isothiocyanates, nitriles, epithionitriles or oxazolidine-2-thiones.</text>
</comment>
<keyword evidence="13" id="KW-0732">Signal</keyword>
<dbReference type="Gene3D" id="3.20.20.80">
    <property type="entry name" value="Glycosidases"/>
    <property type="match status" value="2"/>
</dbReference>
<name>A0ABQ7XB66_BRANA</name>
<gene>
    <name evidence="14" type="ORF">HID58_094112</name>
</gene>
<evidence type="ECO:0000256" key="5">
    <source>
        <dbReference type="ARBA" id="ARBA00012250"/>
    </source>
</evidence>
<evidence type="ECO:0000313" key="15">
    <source>
        <dbReference type="Proteomes" id="UP000824890"/>
    </source>
</evidence>
<keyword evidence="6" id="KW-0926">Vacuole</keyword>
<evidence type="ECO:0000256" key="10">
    <source>
        <dbReference type="ARBA" id="ARBA00034026"/>
    </source>
</evidence>